<name>A0A1M4EH29_9ACTN</name>
<dbReference type="EMBL" id="LT559118">
    <property type="protein sequence ID" value="SBO98199.1"/>
    <property type="molecule type" value="Genomic_DNA"/>
</dbReference>
<evidence type="ECO:0000313" key="1">
    <source>
        <dbReference type="EMBL" id="SBO98199.1"/>
    </source>
</evidence>
<accession>A0A1M4EH29</accession>
<sequence>MTRARLLHCVHRQGSNDIDRLLVQVGPFKGWHEFGAQVLDLRNLVVIGRTGRLSRLRRLAAGCAARAYTEP</sequence>
<protein>
    <submittedName>
        <fullName evidence="1">Uncharacterized protein</fullName>
    </submittedName>
</protein>
<reference evidence="1" key="1">
    <citation type="submission" date="2016-04" db="EMBL/GenBank/DDBJ databases">
        <authorList>
            <person name="Evans L.H."/>
            <person name="Alamgir A."/>
            <person name="Owens N."/>
            <person name="Weber N.D."/>
            <person name="Virtaneva K."/>
            <person name="Barbian K."/>
            <person name="Babar A."/>
            <person name="Rosenke K."/>
        </authorList>
    </citation>
    <scope>NUCLEOTIDE SEQUENCE</scope>
    <source>
        <strain evidence="1">Nono1</strain>
    </source>
</reference>
<gene>
    <name evidence="1" type="ORF">BN4615_P7715</name>
</gene>
<proteinExistence type="predicted"/>
<organism evidence="1">
    <name type="scientific">Nonomuraea gerenzanensis</name>
    <dbReference type="NCBI Taxonomy" id="93944"/>
    <lineage>
        <taxon>Bacteria</taxon>
        <taxon>Bacillati</taxon>
        <taxon>Actinomycetota</taxon>
        <taxon>Actinomycetes</taxon>
        <taxon>Streptosporangiales</taxon>
        <taxon>Streptosporangiaceae</taxon>
        <taxon>Nonomuraea</taxon>
    </lineage>
</organism>
<dbReference type="AlphaFoldDB" id="A0A1M4EH29"/>